<comment type="caution">
    <text evidence="1">The sequence shown here is derived from an EMBL/GenBank/DDBJ whole genome shotgun (WGS) entry which is preliminary data.</text>
</comment>
<proteinExistence type="predicted"/>
<keyword evidence="2" id="KW-1185">Reference proteome</keyword>
<organism evidence="1 2">
    <name type="scientific">Stylosanthes scabra</name>
    <dbReference type="NCBI Taxonomy" id="79078"/>
    <lineage>
        <taxon>Eukaryota</taxon>
        <taxon>Viridiplantae</taxon>
        <taxon>Streptophyta</taxon>
        <taxon>Embryophyta</taxon>
        <taxon>Tracheophyta</taxon>
        <taxon>Spermatophyta</taxon>
        <taxon>Magnoliopsida</taxon>
        <taxon>eudicotyledons</taxon>
        <taxon>Gunneridae</taxon>
        <taxon>Pentapetalae</taxon>
        <taxon>rosids</taxon>
        <taxon>fabids</taxon>
        <taxon>Fabales</taxon>
        <taxon>Fabaceae</taxon>
        <taxon>Papilionoideae</taxon>
        <taxon>50 kb inversion clade</taxon>
        <taxon>dalbergioids sensu lato</taxon>
        <taxon>Dalbergieae</taxon>
        <taxon>Pterocarpus clade</taxon>
        <taxon>Stylosanthes</taxon>
    </lineage>
</organism>
<evidence type="ECO:0000313" key="2">
    <source>
        <dbReference type="Proteomes" id="UP001341840"/>
    </source>
</evidence>
<dbReference type="EMBL" id="JASCZI010241867">
    <property type="protein sequence ID" value="MED6207885.1"/>
    <property type="molecule type" value="Genomic_DNA"/>
</dbReference>
<evidence type="ECO:0000313" key="1">
    <source>
        <dbReference type="EMBL" id="MED6207885.1"/>
    </source>
</evidence>
<accession>A0ABU6YDE0</accession>
<gene>
    <name evidence="1" type="ORF">PIB30_039798</name>
</gene>
<name>A0ABU6YDE0_9FABA</name>
<reference evidence="1 2" key="1">
    <citation type="journal article" date="2023" name="Plants (Basel)">
        <title>Bridging the Gap: Combining Genomics and Transcriptomics Approaches to Understand Stylosanthes scabra, an Orphan Legume from the Brazilian Caatinga.</title>
        <authorList>
            <person name="Ferreira-Neto J.R.C."/>
            <person name="da Silva M.D."/>
            <person name="Binneck E."/>
            <person name="de Melo N.F."/>
            <person name="da Silva R.H."/>
            <person name="de Melo A.L.T.M."/>
            <person name="Pandolfi V."/>
            <person name="Bustamante F.O."/>
            <person name="Brasileiro-Vidal A.C."/>
            <person name="Benko-Iseppon A.M."/>
        </authorList>
    </citation>
    <scope>NUCLEOTIDE SEQUENCE [LARGE SCALE GENOMIC DNA]</scope>
    <source>
        <tissue evidence="1">Leaves</tissue>
    </source>
</reference>
<dbReference type="Proteomes" id="UP001341840">
    <property type="component" value="Unassembled WGS sequence"/>
</dbReference>
<sequence length="67" mass="7758">MFSIAAHMGLTLITGERSLNIDWKKTPWRKDMRGSLVGEKCGLWYTKEAMGRIYIMMHKSSVKLLLK</sequence>
<protein>
    <submittedName>
        <fullName evidence="1">Uncharacterized protein</fullName>
    </submittedName>
</protein>